<sequence length="510" mass="56588">MTVKISSIGLKGLEGYRVQVQVQASKGKESMVIVGLPDACVKESKERVLSAVRTMHCDVTDYKIVVNLSPAEQKKNGSFFDLAMAIGLMKEMGEFKEKIPEDSVFIGALSLDGTVEKVEGMLPAIIAAKSLECKRVYMPYDPLIPLDMLEGMECIVIQHVDDVLMHLSGQELLPIHLAPKAIEVAEPSFIYAKDFRDIIGHEQAKEAFEIAAAGEHNVLMSGPPGCGKSLFAEAFPSILPPLTKEAQLEVISLYQLAKETLASPQIAPYRNPHHSSSSVAIVGGGTNPKPGEISLAHRGVLFLDEMAEFQKKTLDMLRQPLESGKVTISRAQSTVTYPCSFILLAAMNPCPCGYLGSRSHYCTCTPKQVQSYQNKISGPVTDRMDILLFLQSVHLDQPATERMSSAVIRKRVEKARERQYERYQEQVCNAKVSFEKLLEISPLQEHQMNMIRQVASKQHWSNRVQIKVIRLARTISDLAGSKDITDEAIWQAITLRRGNILKEQIKAGKR</sequence>
<dbReference type="InterPro" id="IPR004482">
    <property type="entry name" value="Mg_chelat-rel"/>
</dbReference>
<feature type="domain" description="Mg chelatase-related protein C-terminal" evidence="4">
    <location>
        <begin position="403"/>
        <end position="496"/>
    </location>
</feature>
<dbReference type="PANTHER" id="PTHR32039:SF7">
    <property type="entry name" value="COMPETENCE PROTEIN COMM"/>
    <property type="match status" value="1"/>
</dbReference>
<dbReference type="GO" id="GO:0005524">
    <property type="term" value="F:ATP binding"/>
    <property type="evidence" value="ECO:0007669"/>
    <property type="project" value="UniProtKB-KW"/>
</dbReference>
<dbReference type="InterPro" id="IPR045006">
    <property type="entry name" value="CHLI-like"/>
</dbReference>
<accession>A0A5J5GTQ6</accession>
<evidence type="ECO:0000313" key="5">
    <source>
        <dbReference type="EMBL" id="KAA9011590.1"/>
    </source>
</evidence>
<dbReference type="Pfam" id="PF13541">
    <property type="entry name" value="ChlI"/>
    <property type="match status" value="1"/>
</dbReference>
<dbReference type="SUPFAM" id="SSF54211">
    <property type="entry name" value="Ribosomal protein S5 domain 2-like"/>
    <property type="match status" value="1"/>
</dbReference>
<dbReference type="Pfam" id="PF13335">
    <property type="entry name" value="Mg_chelatase_C"/>
    <property type="match status" value="1"/>
</dbReference>
<gene>
    <name evidence="5" type="ORF">F4V44_26550</name>
</gene>
<dbReference type="Pfam" id="PF01078">
    <property type="entry name" value="Mg_chelatase"/>
    <property type="match status" value="1"/>
</dbReference>
<name>A0A5J5GTQ6_9BACI</name>
<keyword evidence="2" id="KW-0067">ATP-binding</keyword>
<dbReference type="SUPFAM" id="SSF52540">
    <property type="entry name" value="P-loop containing nucleoside triphosphate hydrolases"/>
    <property type="match status" value="1"/>
</dbReference>
<dbReference type="Gene3D" id="3.40.50.300">
    <property type="entry name" value="P-loop containing nucleotide triphosphate hydrolases"/>
    <property type="match status" value="1"/>
</dbReference>
<comment type="caution">
    <text evidence="5">The sequence shown here is derived from an EMBL/GenBank/DDBJ whole genome shotgun (WGS) entry which is preliminary data.</text>
</comment>
<dbReference type="GO" id="GO:0003677">
    <property type="term" value="F:DNA binding"/>
    <property type="evidence" value="ECO:0007669"/>
    <property type="project" value="InterPro"/>
</dbReference>
<protein>
    <submittedName>
        <fullName evidence="5">YifB family Mg chelatase-like AAA ATPase</fullName>
    </submittedName>
</protein>
<dbReference type="InterPro" id="IPR014721">
    <property type="entry name" value="Ribsml_uS5_D2-typ_fold_subgr"/>
</dbReference>
<dbReference type="Proteomes" id="UP000326671">
    <property type="component" value="Unassembled WGS sequence"/>
</dbReference>
<dbReference type="InterPro" id="IPR001208">
    <property type="entry name" value="MCM_dom"/>
</dbReference>
<dbReference type="InterPro" id="IPR000523">
    <property type="entry name" value="Mg_chelatse_chII-like_cat_dom"/>
</dbReference>
<feature type="domain" description="Magnesium chelatase ChlI-like catalytic" evidence="3">
    <location>
        <begin position="194"/>
        <end position="393"/>
    </location>
</feature>
<dbReference type="EMBL" id="VYKL01000070">
    <property type="protein sequence ID" value="KAA9011590.1"/>
    <property type="molecule type" value="Genomic_DNA"/>
</dbReference>
<evidence type="ECO:0000259" key="4">
    <source>
        <dbReference type="Pfam" id="PF13335"/>
    </source>
</evidence>
<proteinExistence type="predicted"/>
<dbReference type="PANTHER" id="PTHR32039">
    <property type="entry name" value="MAGNESIUM-CHELATASE SUBUNIT CHLI"/>
    <property type="match status" value="1"/>
</dbReference>
<dbReference type="RefSeq" id="WP_150442987.1">
    <property type="nucleotide sequence ID" value="NZ_VYKL01000070.1"/>
</dbReference>
<dbReference type="AlphaFoldDB" id="A0A5J5GTQ6"/>
<dbReference type="OrthoDB" id="9813147at2"/>
<dbReference type="InterPro" id="IPR025158">
    <property type="entry name" value="Mg_chelat-rel_C"/>
</dbReference>
<dbReference type="PRINTS" id="PR01657">
    <property type="entry name" value="MCMFAMILY"/>
</dbReference>
<evidence type="ECO:0000259" key="3">
    <source>
        <dbReference type="Pfam" id="PF01078"/>
    </source>
</evidence>
<dbReference type="NCBIfam" id="TIGR00368">
    <property type="entry name" value="YifB family Mg chelatase-like AAA ATPase"/>
    <property type="match status" value="1"/>
</dbReference>
<keyword evidence="6" id="KW-1185">Reference proteome</keyword>
<evidence type="ECO:0000313" key="6">
    <source>
        <dbReference type="Proteomes" id="UP000326671"/>
    </source>
</evidence>
<evidence type="ECO:0000256" key="1">
    <source>
        <dbReference type="ARBA" id="ARBA00022741"/>
    </source>
</evidence>
<dbReference type="Gene3D" id="3.30.230.10">
    <property type="match status" value="1"/>
</dbReference>
<keyword evidence="1" id="KW-0547">Nucleotide-binding</keyword>
<reference evidence="5 6" key="1">
    <citation type="submission" date="2019-09" db="EMBL/GenBank/DDBJ databases">
        <title>Whole genome sequences of isolates from the Mars Exploration Rovers.</title>
        <authorList>
            <person name="Seuylemezian A."/>
            <person name="Vaishampayan P."/>
        </authorList>
    </citation>
    <scope>NUCLEOTIDE SEQUENCE [LARGE SCALE GENOMIC DNA]</scope>
    <source>
        <strain evidence="5 6">MER_TA_151</strain>
    </source>
</reference>
<dbReference type="InterPro" id="IPR027417">
    <property type="entry name" value="P-loop_NTPase"/>
</dbReference>
<dbReference type="InterPro" id="IPR020568">
    <property type="entry name" value="Ribosomal_Su5_D2-typ_SF"/>
</dbReference>
<organism evidence="5 6">
    <name type="scientific">Niallia endozanthoxylica</name>
    <dbReference type="NCBI Taxonomy" id="2036016"/>
    <lineage>
        <taxon>Bacteria</taxon>
        <taxon>Bacillati</taxon>
        <taxon>Bacillota</taxon>
        <taxon>Bacilli</taxon>
        <taxon>Bacillales</taxon>
        <taxon>Bacillaceae</taxon>
        <taxon>Niallia</taxon>
    </lineage>
</organism>
<evidence type="ECO:0000256" key="2">
    <source>
        <dbReference type="ARBA" id="ARBA00022840"/>
    </source>
</evidence>